<organism evidence="2 3">
    <name type="scientific">Homarus americanus</name>
    <name type="common">American lobster</name>
    <dbReference type="NCBI Taxonomy" id="6706"/>
    <lineage>
        <taxon>Eukaryota</taxon>
        <taxon>Metazoa</taxon>
        <taxon>Ecdysozoa</taxon>
        <taxon>Arthropoda</taxon>
        <taxon>Crustacea</taxon>
        <taxon>Multicrustacea</taxon>
        <taxon>Malacostraca</taxon>
        <taxon>Eumalacostraca</taxon>
        <taxon>Eucarida</taxon>
        <taxon>Decapoda</taxon>
        <taxon>Pleocyemata</taxon>
        <taxon>Astacidea</taxon>
        <taxon>Nephropoidea</taxon>
        <taxon>Nephropidae</taxon>
        <taxon>Homarus</taxon>
    </lineage>
</organism>
<dbReference type="EMBL" id="JAHLQT010021643">
    <property type="protein sequence ID" value="KAG7167508.1"/>
    <property type="molecule type" value="Genomic_DNA"/>
</dbReference>
<keyword evidence="3" id="KW-1185">Reference proteome</keyword>
<comment type="caution">
    <text evidence="2">The sequence shown here is derived from an EMBL/GenBank/DDBJ whole genome shotgun (WGS) entry which is preliminary data.</text>
</comment>
<reference evidence="2" key="1">
    <citation type="journal article" date="2021" name="Sci. Adv.">
        <title>The American lobster genome reveals insights on longevity, neural, and immune adaptations.</title>
        <authorList>
            <person name="Polinski J.M."/>
            <person name="Zimin A.V."/>
            <person name="Clark K.F."/>
            <person name="Kohn A.B."/>
            <person name="Sadowski N."/>
            <person name="Timp W."/>
            <person name="Ptitsyn A."/>
            <person name="Khanna P."/>
            <person name="Romanova D.Y."/>
            <person name="Williams P."/>
            <person name="Greenwood S.J."/>
            <person name="Moroz L.L."/>
            <person name="Walt D.R."/>
            <person name="Bodnar A.G."/>
        </authorList>
    </citation>
    <scope>NUCLEOTIDE SEQUENCE</scope>
    <source>
        <strain evidence="2">GMGI-L3</strain>
    </source>
</reference>
<evidence type="ECO:0000313" key="3">
    <source>
        <dbReference type="Proteomes" id="UP000747542"/>
    </source>
</evidence>
<name>A0A8J5K4P4_HOMAM</name>
<dbReference type="AlphaFoldDB" id="A0A8J5K4P4"/>
<proteinExistence type="predicted"/>
<gene>
    <name evidence="2" type="ORF">Hamer_G012973</name>
</gene>
<evidence type="ECO:0000256" key="1">
    <source>
        <dbReference type="SAM" id="MobiDB-lite"/>
    </source>
</evidence>
<accession>A0A8J5K4P4</accession>
<evidence type="ECO:0000313" key="2">
    <source>
        <dbReference type="EMBL" id="KAG7167508.1"/>
    </source>
</evidence>
<feature type="non-terminal residue" evidence="2">
    <location>
        <position position="535"/>
    </location>
</feature>
<sequence length="535" mass="59063">VLYCNMDDDDAEDDKDAEEEPQVKHLNVGGVWEVTRHLVEECVQHQQRRQQTDLEGDQFDVQGAIANAQQEESRQEDATCHLEGEDVGISRGQLDNDEACLCIERVLEEPEVTVEAAVVLTPLHQTSTVGLVDGVCRPVKLIIEAEGHTHLDISEGGRVRGASLLHIYSALQHLQLAVVYVQKLNLRRPDLLLLLSAQHVLSLLSLDILESEVSVSPRERNFNLHVESEFSSSLPSKQSSRRLQRTERCTHDPSVHMNSCVVHADKPNTTLLLGRRSQKEVMTCQVRRPIGYSEGRIKGRVARGSRQYTSAVFRQLSSISLLRQRLLLQGRETVSKNTDLGDVTAETLVSIQASIKGVLFLTQIERSIERDEGGLALQDALHQFPPVHIHPAGGMEYGMVGRIRLVGDKHQPEGGMGEHEAVEMPYFQGVVYLKVDSGRLLLIIVVKVEIVLTLNCGGDEAVTSRLGLITLLKRGWTQLLTEEQGIINLVRVGVGEEGHNVPPVGSYPEAVADGDIVQGGQQGTSTEVVTNEHLC</sequence>
<feature type="compositionally biased region" description="Acidic residues" evidence="1">
    <location>
        <begin position="1"/>
        <end position="20"/>
    </location>
</feature>
<feature type="region of interest" description="Disordered" evidence="1">
    <location>
        <begin position="1"/>
        <end position="21"/>
    </location>
</feature>
<protein>
    <submittedName>
        <fullName evidence="2">Uncharacterized protein</fullName>
    </submittedName>
</protein>
<dbReference type="Proteomes" id="UP000747542">
    <property type="component" value="Unassembled WGS sequence"/>
</dbReference>